<dbReference type="GO" id="GO:0008237">
    <property type="term" value="F:metallopeptidase activity"/>
    <property type="evidence" value="ECO:0007669"/>
    <property type="project" value="UniProtKB-KW"/>
</dbReference>
<evidence type="ECO:0000256" key="2">
    <source>
        <dbReference type="ARBA" id="ARBA00007931"/>
    </source>
</evidence>
<gene>
    <name evidence="8" type="ORF">OAUR00152_LOCUS26195</name>
</gene>
<evidence type="ECO:0008006" key="9">
    <source>
        <dbReference type="Google" id="ProtNLM"/>
    </source>
</evidence>
<keyword evidence="7" id="KW-1133">Transmembrane helix</keyword>
<feature type="transmembrane region" description="Helical" evidence="7">
    <location>
        <begin position="185"/>
        <end position="201"/>
    </location>
</feature>
<keyword evidence="6" id="KW-0482">Metalloprotease</keyword>
<keyword evidence="7" id="KW-0472">Membrane</keyword>
<evidence type="ECO:0000256" key="4">
    <source>
        <dbReference type="ARBA" id="ARBA00022801"/>
    </source>
</evidence>
<name>A0A7S4N1J5_9STRA</name>
<feature type="transmembrane region" description="Helical" evidence="7">
    <location>
        <begin position="410"/>
        <end position="428"/>
    </location>
</feature>
<keyword evidence="5" id="KW-0862">Zinc</keyword>
<feature type="transmembrane region" description="Helical" evidence="7">
    <location>
        <begin position="258"/>
        <end position="277"/>
    </location>
</feature>
<comment type="cofactor">
    <cofactor evidence="1">
        <name>Zn(2+)</name>
        <dbReference type="ChEBI" id="CHEBI:29105"/>
    </cofactor>
</comment>
<feature type="transmembrane region" description="Helical" evidence="7">
    <location>
        <begin position="316"/>
        <end position="335"/>
    </location>
</feature>
<evidence type="ECO:0000256" key="6">
    <source>
        <dbReference type="ARBA" id="ARBA00023049"/>
    </source>
</evidence>
<evidence type="ECO:0000256" key="7">
    <source>
        <dbReference type="SAM" id="Phobius"/>
    </source>
</evidence>
<keyword evidence="4" id="KW-0378">Hydrolase</keyword>
<comment type="similarity">
    <text evidence="2">Belongs to the peptidase M50B family.</text>
</comment>
<accession>A0A7S4N1J5</accession>
<reference evidence="8" key="1">
    <citation type="submission" date="2021-01" db="EMBL/GenBank/DDBJ databases">
        <authorList>
            <person name="Corre E."/>
            <person name="Pelletier E."/>
            <person name="Niang G."/>
            <person name="Scheremetjew M."/>
            <person name="Finn R."/>
            <person name="Kale V."/>
            <person name="Holt S."/>
            <person name="Cochrane G."/>
            <person name="Meng A."/>
            <person name="Brown T."/>
            <person name="Cohen L."/>
        </authorList>
    </citation>
    <scope>NUCLEOTIDE SEQUENCE</scope>
    <source>
        <strain evidence="8">Isolate 1302-5</strain>
    </source>
</reference>
<dbReference type="AlphaFoldDB" id="A0A7S4N1J5"/>
<proteinExistence type="inferred from homology"/>
<sequence length="449" mass="47600">MSTLARPILHRSVFVSAGCFGRAAPVRAARDMPSPVRIPSTYLPAVLSAPSAICISTFSSTAIHGARTTRTVLHAPRVCRPTSVAISSRPTSAIKILGGKQSIPQAMRLHTLSRPRLVSPTNTRGTKPPIALSAGPLGTARKTFLADPILFQTCHPLRLHLGSVSHLTSWQNTPPGRGKPPRNRITAGIGAIGTGLVLLAGKGKYLLGALKLTKFASLGSMLLTVGTYSMFFGLPYAAGMVGLILVHETGHALVMHHYGIPFSPMVFVPFMGASVMMKRLPRDAHQEAMIAFGGPVMGSLGAAGVAMAGAANDSQLLYALADFGYMINLFNLLPIGMMDGGRICGALSPYIGVGGLGLGGFLAYEGIVTNPIFYLILLAGGYETFMKFYNPSSVPLNYYRITTVQRMGIAGGYFGLIAAIMAGMSLNAQSKKSPEQLKKEKELTFYAMD</sequence>
<dbReference type="EMBL" id="HBKQ01037923">
    <property type="protein sequence ID" value="CAE2259918.1"/>
    <property type="molecule type" value="Transcribed_RNA"/>
</dbReference>
<dbReference type="PANTHER" id="PTHR39188">
    <property type="entry name" value="MEMBRANE-ASSOCIATED ZINC METALLOPROTEASE M50B"/>
    <property type="match status" value="1"/>
</dbReference>
<evidence type="ECO:0000313" key="8">
    <source>
        <dbReference type="EMBL" id="CAE2259918.1"/>
    </source>
</evidence>
<feature type="transmembrane region" description="Helical" evidence="7">
    <location>
        <begin position="289"/>
        <end position="310"/>
    </location>
</feature>
<organism evidence="8">
    <name type="scientific">Odontella aurita</name>
    <dbReference type="NCBI Taxonomy" id="265563"/>
    <lineage>
        <taxon>Eukaryota</taxon>
        <taxon>Sar</taxon>
        <taxon>Stramenopiles</taxon>
        <taxon>Ochrophyta</taxon>
        <taxon>Bacillariophyta</taxon>
        <taxon>Mediophyceae</taxon>
        <taxon>Biddulphiophycidae</taxon>
        <taxon>Eupodiscales</taxon>
        <taxon>Odontellaceae</taxon>
        <taxon>Odontella</taxon>
    </lineage>
</organism>
<keyword evidence="7" id="KW-0812">Transmembrane</keyword>
<evidence type="ECO:0000256" key="3">
    <source>
        <dbReference type="ARBA" id="ARBA00022670"/>
    </source>
</evidence>
<keyword evidence="3" id="KW-0645">Protease</keyword>
<feature type="transmembrane region" description="Helical" evidence="7">
    <location>
        <begin position="222"/>
        <end position="246"/>
    </location>
</feature>
<evidence type="ECO:0000256" key="5">
    <source>
        <dbReference type="ARBA" id="ARBA00022833"/>
    </source>
</evidence>
<evidence type="ECO:0000256" key="1">
    <source>
        <dbReference type="ARBA" id="ARBA00001947"/>
    </source>
</evidence>
<dbReference type="GO" id="GO:0006508">
    <property type="term" value="P:proteolysis"/>
    <property type="evidence" value="ECO:0007669"/>
    <property type="project" value="UniProtKB-KW"/>
</dbReference>
<dbReference type="PANTHER" id="PTHR39188:SF3">
    <property type="entry name" value="STAGE IV SPORULATION PROTEIN FB"/>
    <property type="match status" value="1"/>
</dbReference>
<protein>
    <recommendedName>
        <fullName evidence="9">Peptidase M50 domain-containing protein</fullName>
    </recommendedName>
</protein>